<dbReference type="AlphaFoldDB" id="A0A258HD93"/>
<evidence type="ECO:0000313" key="4">
    <source>
        <dbReference type="EMBL" id="OYX54960.1"/>
    </source>
</evidence>
<comment type="subcellular location">
    <subcellularLocation>
        <location evidence="1">Peroxisome</location>
    </subcellularLocation>
</comment>
<organism evidence="4 5">
    <name type="scientific">Brevundimonas subvibrioides</name>
    <dbReference type="NCBI Taxonomy" id="74313"/>
    <lineage>
        <taxon>Bacteria</taxon>
        <taxon>Pseudomonadati</taxon>
        <taxon>Pseudomonadota</taxon>
        <taxon>Alphaproteobacteria</taxon>
        <taxon>Caulobacterales</taxon>
        <taxon>Caulobacteraceae</taxon>
        <taxon>Brevundimonas</taxon>
    </lineage>
</organism>
<dbReference type="Pfam" id="PF00378">
    <property type="entry name" value="ECH_1"/>
    <property type="match status" value="1"/>
</dbReference>
<protein>
    <submittedName>
        <fullName evidence="4">Enoyl-CoA hydratase</fullName>
    </submittedName>
</protein>
<proteinExistence type="predicted"/>
<dbReference type="InterPro" id="IPR051053">
    <property type="entry name" value="ECH/Chromodomain_protein"/>
</dbReference>
<keyword evidence="2" id="KW-0576">Peroxisome</keyword>
<dbReference type="Gene3D" id="3.90.226.10">
    <property type="entry name" value="2-enoyl-CoA Hydratase, Chain A, domain 1"/>
    <property type="match status" value="1"/>
</dbReference>
<reference evidence="4 5" key="1">
    <citation type="submission" date="2017-03" db="EMBL/GenBank/DDBJ databases">
        <title>Lifting the veil on microbial sulfur biogeochemistry in mining wastewaters.</title>
        <authorList>
            <person name="Kantor R.S."/>
            <person name="Colenbrander Nelson T."/>
            <person name="Marshall S."/>
            <person name="Bennett D."/>
            <person name="Apte S."/>
            <person name="Camacho D."/>
            <person name="Thomas B.C."/>
            <person name="Warren L.A."/>
            <person name="Banfield J.F."/>
        </authorList>
    </citation>
    <scope>NUCLEOTIDE SEQUENCE [LARGE SCALE GENOMIC DNA]</scope>
    <source>
        <strain evidence="4">32-68-21</strain>
    </source>
</reference>
<dbReference type="PANTHER" id="PTHR43684:SF1">
    <property type="entry name" value="ENOYL-COA DELTA ISOMERASE 2"/>
    <property type="match status" value="1"/>
</dbReference>
<accession>A0A258HD93</accession>
<evidence type="ECO:0000256" key="2">
    <source>
        <dbReference type="ARBA" id="ARBA00023140"/>
    </source>
</evidence>
<evidence type="ECO:0000256" key="3">
    <source>
        <dbReference type="ARBA" id="ARBA00023235"/>
    </source>
</evidence>
<evidence type="ECO:0000313" key="5">
    <source>
        <dbReference type="Proteomes" id="UP000216147"/>
    </source>
</evidence>
<dbReference type="SUPFAM" id="SSF52096">
    <property type="entry name" value="ClpP/crotonase"/>
    <property type="match status" value="1"/>
</dbReference>
<dbReference type="InterPro" id="IPR029045">
    <property type="entry name" value="ClpP/crotonase-like_dom_sf"/>
</dbReference>
<dbReference type="PANTHER" id="PTHR43684">
    <property type="match status" value="1"/>
</dbReference>
<gene>
    <name evidence="4" type="ORF">B7Y86_15065</name>
</gene>
<evidence type="ECO:0000256" key="1">
    <source>
        <dbReference type="ARBA" id="ARBA00004275"/>
    </source>
</evidence>
<name>A0A258HD93_9CAUL</name>
<sequence length="260" mass="27419">MSDPVRPPVSVDLSNGVLTVTFARAEKKNAITQAMYALLAEATNRARTDDAVRVLLFKAEGDSFSAGNDIADFIAIGAQGGGGQIVDAPVFQFLKALAEMDKPVIAAVRGRAVGIGLTLLLHCDMVVVAEDALLSAPFINLALAPEAGSSLLLPLAIGHQRAFEIFALGEPIDGRTALAWGLASRAVPAAEVDAVADGLAAKLVARAPNSLRKTKRLMRDAEALWTLMQREGEAFGSQMSSPEAMEAFMAFTQKRAPVFS</sequence>
<dbReference type="InterPro" id="IPR001753">
    <property type="entry name" value="Enoyl-CoA_hydra/iso"/>
</dbReference>
<dbReference type="EMBL" id="NCEQ01000018">
    <property type="protein sequence ID" value="OYX54960.1"/>
    <property type="molecule type" value="Genomic_DNA"/>
</dbReference>
<dbReference type="GO" id="GO:0004165">
    <property type="term" value="F:delta(3)-delta(2)-enoyl-CoA isomerase activity"/>
    <property type="evidence" value="ECO:0007669"/>
    <property type="project" value="UniProtKB-ARBA"/>
</dbReference>
<dbReference type="CDD" id="cd06558">
    <property type="entry name" value="crotonase-like"/>
    <property type="match status" value="1"/>
</dbReference>
<dbReference type="Proteomes" id="UP000216147">
    <property type="component" value="Unassembled WGS sequence"/>
</dbReference>
<comment type="caution">
    <text evidence="4">The sequence shown here is derived from an EMBL/GenBank/DDBJ whole genome shotgun (WGS) entry which is preliminary data.</text>
</comment>
<keyword evidence="3" id="KW-0413">Isomerase</keyword>